<keyword evidence="3" id="KW-0378">Hydrolase</keyword>
<evidence type="ECO:0000256" key="1">
    <source>
        <dbReference type="SAM" id="Phobius"/>
    </source>
</evidence>
<dbReference type="PANTHER" id="PTHR43155">
    <property type="entry name" value="CYCLIC DI-GMP PHOSPHODIESTERASE PA4108-RELATED"/>
    <property type="match status" value="1"/>
</dbReference>
<evidence type="ECO:0000259" key="2">
    <source>
        <dbReference type="PROSITE" id="PS51832"/>
    </source>
</evidence>
<dbReference type="Pfam" id="PF13487">
    <property type="entry name" value="HD_5"/>
    <property type="match status" value="1"/>
</dbReference>
<dbReference type="InterPro" id="IPR037522">
    <property type="entry name" value="HD_GYP_dom"/>
</dbReference>
<dbReference type="InParanoid" id="F0S315"/>
<dbReference type="SMART" id="SM00471">
    <property type="entry name" value="HDc"/>
    <property type="match status" value="1"/>
</dbReference>
<feature type="transmembrane region" description="Helical" evidence="1">
    <location>
        <begin position="56"/>
        <end position="74"/>
    </location>
</feature>
<protein>
    <submittedName>
        <fullName evidence="3">Metal dependent phosphohydrolase</fullName>
    </submittedName>
</protein>
<evidence type="ECO:0000313" key="4">
    <source>
        <dbReference type="Proteomes" id="UP000007102"/>
    </source>
</evidence>
<proteinExistence type="predicted"/>
<keyword evidence="4" id="KW-1185">Reference proteome</keyword>
<dbReference type="KEGG" id="dte:Dester_0586"/>
<name>F0S315_DESTD</name>
<dbReference type="OrthoDB" id="9377at2"/>
<organism evidence="3 4">
    <name type="scientific">Desulfurobacterium thermolithotrophum (strain DSM 11699 / BSA)</name>
    <dbReference type="NCBI Taxonomy" id="868864"/>
    <lineage>
        <taxon>Bacteria</taxon>
        <taxon>Pseudomonadati</taxon>
        <taxon>Aquificota</taxon>
        <taxon>Aquificia</taxon>
        <taxon>Desulfurobacteriales</taxon>
        <taxon>Desulfurobacteriaceae</taxon>
        <taxon>Desulfurobacterium</taxon>
    </lineage>
</organism>
<feature type="domain" description="HD-GYP" evidence="2">
    <location>
        <begin position="279"/>
        <end position="473"/>
    </location>
</feature>
<dbReference type="InterPro" id="IPR003607">
    <property type="entry name" value="HD/PDEase_dom"/>
</dbReference>
<dbReference type="EMBL" id="CP002543">
    <property type="protein sequence ID" value="ADY73237.1"/>
    <property type="molecule type" value="Genomic_DNA"/>
</dbReference>
<dbReference type="NCBIfam" id="TIGR00277">
    <property type="entry name" value="HDIG"/>
    <property type="match status" value="1"/>
</dbReference>
<dbReference type="AlphaFoldDB" id="F0S315"/>
<dbReference type="GO" id="GO:0016787">
    <property type="term" value="F:hydrolase activity"/>
    <property type="evidence" value="ECO:0007669"/>
    <property type="project" value="UniProtKB-KW"/>
</dbReference>
<feature type="transmembrane region" description="Helical" evidence="1">
    <location>
        <begin position="17"/>
        <end position="36"/>
    </location>
</feature>
<accession>F0S315</accession>
<dbReference type="SUPFAM" id="SSF109604">
    <property type="entry name" value="HD-domain/PDEase-like"/>
    <property type="match status" value="1"/>
</dbReference>
<sequence>MAVDLTFFLKRKSFNKLFAFINLKVALFLAFIFFIGNILNYVSGNIELFRVWRTLALYYIGPGLIQVVVSLLIYYKDSSKLGILVFTAPILASLIDLFFNTGVSFISETYFIILNFLYLLFYGWKNFLVVVYVLFLTIIFINYPNKLVAPSIVFFEFSFLLALIVSCIFGIFGNIVLKLFEIQEIMRNLQEKFSFLRLKAVLFKLMSFLEVNFIEIKTDLENFYLKLGRLKSDYDEFKFHPIIIRIGKSKRHMYRKTLIPFTIKLLIPILLNKRHIIFEEKRLNEIIKSFTRAIELRDPYTRGHSENVAYYACEIGKALGLDESELKNLRKAALLHDIGKIAIPDKILLKPLKLTKEEFEIVKFHSIVGYSLLKEIKGMSCIADAVKHHHEKWDGSGYPDGLKGEEIPYLSRILAIADVYDALTSKRLYRSAFSKEEALKFLNENRKFFDPRILSVAMSVLKKIPIAADYKTNFVESELLDKVRKLSSWDNIKIGKSFPKELSFLAVDLRNHKEFNYENFVKDIISKFSNLNWLQIVEVDKYRLFIIVDKQDVNKLYDYLKDLKAVVRSYS</sequence>
<feature type="transmembrane region" description="Helical" evidence="1">
    <location>
        <begin position="81"/>
        <end position="99"/>
    </location>
</feature>
<keyword evidence="1" id="KW-0812">Transmembrane</keyword>
<dbReference type="Proteomes" id="UP000007102">
    <property type="component" value="Chromosome"/>
</dbReference>
<feature type="transmembrane region" description="Helical" evidence="1">
    <location>
        <begin position="157"/>
        <end position="177"/>
    </location>
</feature>
<dbReference type="eggNOG" id="COG2206">
    <property type="taxonomic scope" value="Bacteria"/>
</dbReference>
<reference evidence="4" key="2">
    <citation type="submission" date="2011-02" db="EMBL/GenBank/DDBJ databases">
        <title>The complete genome of Desulfurobacterium thermolithotrophum DSM 11699.</title>
        <authorList>
            <consortium name="US DOE Joint Genome Institute (JGI-PGF)"/>
            <person name="Lucas S."/>
            <person name="Copeland A."/>
            <person name="Lapidus A."/>
            <person name="Bruce D."/>
            <person name="Goodwin L."/>
            <person name="Pitluck S."/>
            <person name="Kyrpides N."/>
            <person name="Mavromatis K."/>
            <person name="Pagani I."/>
            <person name="Ivanova N."/>
            <person name="Mikhailova N."/>
            <person name="Daligault H."/>
            <person name="Detter J.C."/>
            <person name="Tapia R."/>
            <person name="Han C."/>
            <person name="Land M."/>
            <person name="Hauser L."/>
            <person name="Markowitz V."/>
            <person name="Cheng J.-F."/>
            <person name="Hugenholtz P."/>
            <person name="Woyke T."/>
            <person name="Wu D."/>
            <person name="Spring S."/>
            <person name="Brambilla E."/>
            <person name="Klenk H.-P."/>
            <person name="Eisen J.A."/>
        </authorList>
    </citation>
    <scope>NUCLEOTIDE SEQUENCE [LARGE SCALE GENOMIC DNA]</scope>
    <source>
        <strain evidence="4">DSM 11699 / BSA</strain>
    </source>
</reference>
<dbReference type="CDD" id="cd00077">
    <property type="entry name" value="HDc"/>
    <property type="match status" value="1"/>
</dbReference>
<evidence type="ECO:0000313" key="3">
    <source>
        <dbReference type="EMBL" id="ADY73237.1"/>
    </source>
</evidence>
<keyword evidence="1" id="KW-0472">Membrane</keyword>
<dbReference type="PROSITE" id="PS51832">
    <property type="entry name" value="HD_GYP"/>
    <property type="match status" value="1"/>
</dbReference>
<dbReference type="STRING" id="868864.Dester_0586"/>
<dbReference type="HOGENOM" id="CLU_477135_0_0_0"/>
<dbReference type="RefSeq" id="WP_013638195.1">
    <property type="nucleotide sequence ID" value="NC_015185.1"/>
</dbReference>
<reference evidence="3 4" key="1">
    <citation type="journal article" date="2011" name="Stand. Genomic Sci.">
        <title>Complete genome sequence of the thermophilic sulfur-reducer Desulfurobacterium thermolithotrophum type strain (BSA(T)) from a deep-sea hydrothermal vent.</title>
        <authorList>
            <person name="Goker M."/>
            <person name="Daligault H."/>
            <person name="Mwirichia R."/>
            <person name="Lapidus A."/>
            <person name="Lucas S."/>
            <person name="Deshpande S."/>
            <person name="Pagani I."/>
            <person name="Tapia R."/>
            <person name="Cheng J.F."/>
            <person name="Goodwin L."/>
            <person name="Pitluck S."/>
            <person name="Liolios K."/>
            <person name="Ivanova N."/>
            <person name="Mavromatis K."/>
            <person name="Mikhailova N."/>
            <person name="Pati A."/>
            <person name="Chen A."/>
            <person name="Palaniappan K."/>
            <person name="Han C."/>
            <person name="Land M."/>
            <person name="Hauser L."/>
            <person name="Pan C."/>
            <person name="Brambilla E.M."/>
            <person name="Rohde M."/>
            <person name="Spring S."/>
            <person name="Sikorski J."/>
            <person name="Wirth R."/>
            <person name="Detter J.C."/>
            <person name="Woyke T."/>
            <person name="Bristow J."/>
            <person name="Eisen J.A."/>
            <person name="Markowitz V."/>
            <person name="Hugenholtz P."/>
            <person name="Kyrpides N.C."/>
            <person name="Klenk H.P."/>
        </authorList>
    </citation>
    <scope>NUCLEOTIDE SEQUENCE [LARGE SCALE GENOMIC DNA]</scope>
    <source>
        <strain evidence="4">DSM 11699 / BSA</strain>
    </source>
</reference>
<dbReference type="Gene3D" id="1.10.3210.10">
    <property type="entry name" value="Hypothetical protein af1432"/>
    <property type="match status" value="1"/>
</dbReference>
<gene>
    <name evidence="3" type="ordered locus">Dester_0586</name>
</gene>
<feature type="transmembrane region" description="Helical" evidence="1">
    <location>
        <begin position="127"/>
        <end position="145"/>
    </location>
</feature>
<dbReference type="InterPro" id="IPR006675">
    <property type="entry name" value="HDIG_dom"/>
</dbReference>
<keyword evidence="1" id="KW-1133">Transmembrane helix</keyword>